<evidence type="ECO:0000313" key="12">
    <source>
        <dbReference type="Proteomes" id="UP000094165"/>
    </source>
</evidence>
<feature type="domain" description="CHASE" evidence="9">
    <location>
        <begin position="142"/>
        <end position="233"/>
    </location>
</feature>
<dbReference type="EMBL" id="AJYW02000134">
    <property type="protein sequence ID" value="OEE75801.1"/>
    <property type="molecule type" value="Genomic_DNA"/>
</dbReference>
<keyword evidence="5 8" id="KW-1133">Transmembrane helix</keyword>
<comment type="caution">
    <text evidence="11">The sequence shown here is derived from an EMBL/GenBank/DDBJ whole genome shotgun (WGS) entry which is preliminary data.</text>
</comment>
<comment type="catalytic activity">
    <reaction evidence="7">
        <text>2 GTP = 3',3'-c-di-GMP + 2 diphosphate</text>
        <dbReference type="Rhea" id="RHEA:24898"/>
        <dbReference type="ChEBI" id="CHEBI:33019"/>
        <dbReference type="ChEBI" id="CHEBI:37565"/>
        <dbReference type="ChEBI" id="CHEBI:58805"/>
        <dbReference type="EC" id="2.7.7.65"/>
    </reaction>
</comment>
<keyword evidence="4 8" id="KW-0812">Transmembrane</keyword>
<gene>
    <name evidence="11" type="ORF">A130_05310</name>
</gene>
<comment type="subcellular location">
    <subcellularLocation>
        <location evidence="2">Membrane</location>
    </subcellularLocation>
</comment>
<dbReference type="InterPro" id="IPR006189">
    <property type="entry name" value="CHASE_dom"/>
</dbReference>
<dbReference type="EC" id="2.7.7.65" evidence="3"/>
<evidence type="ECO:0000256" key="3">
    <source>
        <dbReference type="ARBA" id="ARBA00012528"/>
    </source>
</evidence>
<dbReference type="Pfam" id="PF00990">
    <property type="entry name" value="GGDEF"/>
    <property type="match status" value="1"/>
</dbReference>
<dbReference type="AlphaFoldDB" id="A0A1E5CYA8"/>
<keyword evidence="12" id="KW-1185">Reference proteome</keyword>
<dbReference type="InterPro" id="IPR000160">
    <property type="entry name" value="GGDEF_dom"/>
</dbReference>
<dbReference type="GO" id="GO:0016020">
    <property type="term" value="C:membrane"/>
    <property type="evidence" value="ECO:0007669"/>
    <property type="project" value="UniProtKB-SubCell"/>
</dbReference>
<dbReference type="GO" id="GO:0052621">
    <property type="term" value="F:diguanylate cyclase activity"/>
    <property type="evidence" value="ECO:0007669"/>
    <property type="project" value="UniProtKB-EC"/>
</dbReference>
<accession>A0A1E5CYA8</accession>
<evidence type="ECO:0000256" key="6">
    <source>
        <dbReference type="ARBA" id="ARBA00023136"/>
    </source>
</evidence>
<evidence type="ECO:0000259" key="10">
    <source>
        <dbReference type="PROSITE" id="PS50887"/>
    </source>
</evidence>
<dbReference type="SUPFAM" id="SSF55073">
    <property type="entry name" value="Nucleotide cyclase"/>
    <property type="match status" value="1"/>
</dbReference>
<evidence type="ECO:0000256" key="7">
    <source>
        <dbReference type="ARBA" id="ARBA00034247"/>
    </source>
</evidence>
<dbReference type="PANTHER" id="PTHR45138:SF9">
    <property type="entry name" value="DIGUANYLATE CYCLASE DGCM-RELATED"/>
    <property type="match status" value="1"/>
</dbReference>
<dbReference type="InterPro" id="IPR043128">
    <property type="entry name" value="Rev_trsase/Diguanyl_cyclase"/>
</dbReference>
<dbReference type="PROSITE" id="PS50839">
    <property type="entry name" value="CHASE"/>
    <property type="match status" value="1"/>
</dbReference>
<dbReference type="PANTHER" id="PTHR45138">
    <property type="entry name" value="REGULATORY COMPONENTS OF SENSORY TRANSDUCTION SYSTEM"/>
    <property type="match status" value="1"/>
</dbReference>
<dbReference type="InterPro" id="IPR050469">
    <property type="entry name" value="Diguanylate_Cyclase"/>
</dbReference>
<evidence type="ECO:0000256" key="1">
    <source>
        <dbReference type="ARBA" id="ARBA00001946"/>
    </source>
</evidence>
<proteinExistence type="predicted"/>
<dbReference type="SMART" id="SM01079">
    <property type="entry name" value="CHASE"/>
    <property type="match status" value="1"/>
</dbReference>
<sequence length="502" mass="57475">MNRLKIFLPSHAKSVLLAVVIVTMAILSITIFTQSSANKALFQANIDTELSMLKTLVERDIEKIGSVANFFHTMPEDEWDRFDSFSEQVLGQTQSIIALEWFEKSTSRKYIEKINKIKIISPESEPFTFTQKGLPLEFDNIYIMTDITPRTKENIKLLGFYADTEDFQEVARYIETTKLPAISEKLELFQNDKSRQGVLLYYPVFDPSDNHMIGIVVGVLDIAKYTKSLLLQIQTTNDISIRISEINPNGSSSEFFTNNVERILDDLYYFESINIYNRVWGFELTKELSLTPSQWITLLIELFLSLLLALFAFMIVNILDARKKYVEEELVKKTKDLNYLAMHDSLTNLMNRRAFDVHLKEVLERKSRVSLAFIDLDNFKSINDNYGHNGGDEALIHLARILKTCTRSSDVCARLGGDEFAITIVNAEESKAIEVANRLCTTLANSPLQWHHQDIHATLSIGICTHTGEGEDEFRHRADVALYQAKERGKNQVVVYREPVNK</sequence>
<evidence type="ECO:0000256" key="2">
    <source>
        <dbReference type="ARBA" id="ARBA00004370"/>
    </source>
</evidence>
<dbReference type="GO" id="GO:0007165">
    <property type="term" value="P:signal transduction"/>
    <property type="evidence" value="ECO:0007669"/>
    <property type="project" value="UniProtKB-ARBA"/>
</dbReference>
<evidence type="ECO:0000259" key="9">
    <source>
        <dbReference type="PROSITE" id="PS50839"/>
    </source>
</evidence>
<evidence type="ECO:0000256" key="5">
    <source>
        <dbReference type="ARBA" id="ARBA00022989"/>
    </source>
</evidence>
<reference evidence="11 12" key="1">
    <citation type="journal article" date="2012" name="Science">
        <title>Ecological populations of bacteria act as socially cohesive units of antibiotic production and resistance.</title>
        <authorList>
            <person name="Cordero O.X."/>
            <person name="Wildschutte H."/>
            <person name="Kirkup B."/>
            <person name="Proehl S."/>
            <person name="Ngo L."/>
            <person name="Hussain F."/>
            <person name="Le Roux F."/>
            <person name="Mincer T."/>
            <person name="Polz M.F."/>
        </authorList>
    </citation>
    <scope>NUCLEOTIDE SEQUENCE [LARGE SCALE GENOMIC DNA]</scope>
    <source>
        <strain evidence="11 12">FF-238</strain>
    </source>
</reference>
<dbReference type="Gene3D" id="3.30.70.270">
    <property type="match status" value="1"/>
</dbReference>
<dbReference type="RefSeq" id="WP_017053787.1">
    <property type="nucleotide sequence ID" value="NZ_AJYW02000134.1"/>
</dbReference>
<evidence type="ECO:0000256" key="4">
    <source>
        <dbReference type="ARBA" id="ARBA00022692"/>
    </source>
</evidence>
<organism evidence="11 12">
    <name type="scientific">Vibrio genomosp. F6 str. FF-238</name>
    <dbReference type="NCBI Taxonomy" id="1191298"/>
    <lineage>
        <taxon>Bacteria</taxon>
        <taxon>Pseudomonadati</taxon>
        <taxon>Pseudomonadota</taxon>
        <taxon>Gammaproteobacteria</taxon>
        <taxon>Vibrionales</taxon>
        <taxon>Vibrionaceae</taxon>
        <taxon>Vibrio</taxon>
    </lineage>
</organism>
<evidence type="ECO:0000256" key="8">
    <source>
        <dbReference type="SAM" id="Phobius"/>
    </source>
</evidence>
<evidence type="ECO:0000313" key="11">
    <source>
        <dbReference type="EMBL" id="OEE75801.1"/>
    </source>
</evidence>
<dbReference type="CDD" id="cd01949">
    <property type="entry name" value="GGDEF"/>
    <property type="match status" value="1"/>
</dbReference>
<comment type="cofactor">
    <cofactor evidence="1">
        <name>Mg(2+)</name>
        <dbReference type="ChEBI" id="CHEBI:18420"/>
    </cofactor>
</comment>
<feature type="domain" description="GGDEF" evidence="10">
    <location>
        <begin position="367"/>
        <end position="498"/>
    </location>
</feature>
<dbReference type="Proteomes" id="UP000094165">
    <property type="component" value="Unassembled WGS sequence"/>
</dbReference>
<dbReference type="NCBIfam" id="TIGR00254">
    <property type="entry name" value="GGDEF"/>
    <property type="match status" value="1"/>
</dbReference>
<feature type="transmembrane region" description="Helical" evidence="8">
    <location>
        <begin position="295"/>
        <end position="319"/>
    </location>
</feature>
<dbReference type="PROSITE" id="PS50887">
    <property type="entry name" value="GGDEF"/>
    <property type="match status" value="1"/>
</dbReference>
<protein>
    <recommendedName>
        <fullName evidence="3">diguanylate cyclase</fullName>
        <ecNumber evidence="3">2.7.7.65</ecNumber>
    </recommendedName>
</protein>
<keyword evidence="6 8" id="KW-0472">Membrane</keyword>
<dbReference type="InterPro" id="IPR029787">
    <property type="entry name" value="Nucleotide_cyclase"/>
</dbReference>
<dbReference type="Pfam" id="PF03924">
    <property type="entry name" value="CHASE"/>
    <property type="match status" value="1"/>
</dbReference>
<name>A0A1E5CYA8_9VIBR</name>
<dbReference type="FunFam" id="3.30.70.270:FF:000001">
    <property type="entry name" value="Diguanylate cyclase domain protein"/>
    <property type="match status" value="1"/>
</dbReference>
<dbReference type="SMART" id="SM00267">
    <property type="entry name" value="GGDEF"/>
    <property type="match status" value="1"/>
</dbReference>
<dbReference type="InterPro" id="IPR042240">
    <property type="entry name" value="CHASE_sf"/>
</dbReference>
<feature type="transmembrane region" description="Helical" evidence="8">
    <location>
        <begin position="12"/>
        <end position="32"/>
    </location>
</feature>
<dbReference type="Gene3D" id="3.30.450.350">
    <property type="entry name" value="CHASE domain"/>
    <property type="match status" value="1"/>
</dbReference>